<protein>
    <submittedName>
        <fullName evidence="1">Uncharacterized protein</fullName>
    </submittedName>
</protein>
<name>A0A2A2K106_9BILA</name>
<keyword evidence="2" id="KW-1185">Reference proteome</keyword>
<accession>A0A2A2K106</accession>
<dbReference type="EMBL" id="LIAE01009920">
    <property type="protein sequence ID" value="PAV67479.1"/>
    <property type="molecule type" value="Genomic_DNA"/>
</dbReference>
<dbReference type="OrthoDB" id="186866at2759"/>
<dbReference type="GO" id="GO:0003824">
    <property type="term" value="F:catalytic activity"/>
    <property type="evidence" value="ECO:0007669"/>
    <property type="project" value="InterPro"/>
</dbReference>
<sequence length="95" mass="10492">MDLLAVDVTAAPHVAEGDWLAIDFALPDAAAQSGLSQYELLTGMGQRYVRVVMGEERLAPGKTFIEIDDDRRYALVANMRQNVGVQFELLARRIA</sequence>
<organism evidence="1 2">
    <name type="scientific">Diploscapter pachys</name>
    <dbReference type="NCBI Taxonomy" id="2018661"/>
    <lineage>
        <taxon>Eukaryota</taxon>
        <taxon>Metazoa</taxon>
        <taxon>Ecdysozoa</taxon>
        <taxon>Nematoda</taxon>
        <taxon>Chromadorea</taxon>
        <taxon>Rhabditida</taxon>
        <taxon>Rhabditina</taxon>
        <taxon>Rhabditomorpha</taxon>
        <taxon>Rhabditoidea</taxon>
        <taxon>Rhabditidae</taxon>
        <taxon>Diploscapter</taxon>
    </lineage>
</organism>
<proteinExistence type="predicted"/>
<evidence type="ECO:0000313" key="2">
    <source>
        <dbReference type="Proteomes" id="UP000218231"/>
    </source>
</evidence>
<dbReference type="AlphaFoldDB" id="A0A2A2K106"/>
<comment type="caution">
    <text evidence="1">The sequence shown here is derived from an EMBL/GenBank/DDBJ whole genome shotgun (WGS) entry which is preliminary data.</text>
</comment>
<dbReference type="InterPro" id="IPR009006">
    <property type="entry name" value="Ala_racemase/Decarboxylase_C"/>
</dbReference>
<dbReference type="SUPFAM" id="SSF50621">
    <property type="entry name" value="Alanine racemase C-terminal domain-like"/>
    <property type="match status" value="1"/>
</dbReference>
<reference evidence="1 2" key="1">
    <citation type="journal article" date="2017" name="Curr. Biol.">
        <title>Genome architecture and evolution of a unichromosomal asexual nematode.</title>
        <authorList>
            <person name="Fradin H."/>
            <person name="Zegar C."/>
            <person name="Gutwein M."/>
            <person name="Lucas J."/>
            <person name="Kovtun M."/>
            <person name="Corcoran D."/>
            <person name="Baugh L.R."/>
            <person name="Kiontke K."/>
            <person name="Gunsalus K."/>
            <person name="Fitch D.H."/>
            <person name="Piano F."/>
        </authorList>
    </citation>
    <scope>NUCLEOTIDE SEQUENCE [LARGE SCALE GENOMIC DNA]</scope>
    <source>
        <strain evidence="1">PF1309</strain>
    </source>
</reference>
<dbReference type="Proteomes" id="UP000218231">
    <property type="component" value="Unassembled WGS sequence"/>
</dbReference>
<gene>
    <name evidence="1" type="ORF">WR25_24476</name>
</gene>
<evidence type="ECO:0000313" key="1">
    <source>
        <dbReference type="EMBL" id="PAV67479.1"/>
    </source>
</evidence>
<dbReference type="Gene3D" id="2.40.37.10">
    <property type="entry name" value="Lyase, Ornithine Decarboxylase, Chain A, domain 1"/>
    <property type="match status" value="1"/>
</dbReference>